<dbReference type="AlphaFoldDB" id="A0A0J8Y3Q7"/>
<evidence type="ECO:0000259" key="1">
    <source>
        <dbReference type="Pfam" id="PF01636"/>
    </source>
</evidence>
<proteinExistence type="predicted"/>
<dbReference type="STRING" id="680026.AB733_00910"/>
<keyword evidence="3" id="KW-1185">Reference proteome</keyword>
<dbReference type="Pfam" id="PF01636">
    <property type="entry name" value="APH"/>
    <property type="match status" value="1"/>
</dbReference>
<dbReference type="SUPFAM" id="SSF56112">
    <property type="entry name" value="Protein kinase-like (PK-like)"/>
    <property type="match status" value="1"/>
</dbReference>
<sequence length="279" mass="31597">MVTEVGELIFNPTLKAMIESRLNQPIINAVPLQGGLSNRCWRVDFGSFSAVWRPVAEASEAFAVSRLHEANVLRQLKPQAFSPNVLLLSDEGLLVEWLEGEVYGAQCTLGTIMALQTRIHQCPPPLHALDVHKKAQQYWNAINPDDKSVNLDRLFQRFQQTPLPYAFPLTCCHFDLGYYNVIRCDGQIDAVIDWEYAAAGDPSLDLAMTIQANGYALEEAVTAYCLASGESNTQRWQEAVTEWQPWCDYLAMLWYFAGAHVWQDESYRVQAKRLLNQLL</sequence>
<dbReference type="Gene3D" id="3.30.200.20">
    <property type="entry name" value="Phosphorylase Kinase, domain 1"/>
    <property type="match status" value="1"/>
</dbReference>
<dbReference type="InterPro" id="IPR011009">
    <property type="entry name" value="Kinase-like_dom_sf"/>
</dbReference>
<gene>
    <name evidence="2" type="ORF">C9I94_02815</name>
</gene>
<dbReference type="Gene3D" id="3.90.1200.10">
    <property type="match status" value="1"/>
</dbReference>
<dbReference type="OrthoDB" id="179763at2"/>
<dbReference type="EMBL" id="PYLZ01000001">
    <property type="protein sequence ID" value="PSW26930.1"/>
    <property type="molecule type" value="Genomic_DNA"/>
</dbReference>
<name>A0A0J8Y3Q7_9GAMM</name>
<comment type="caution">
    <text evidence="2">The sequence shown here is derived from an EMBL/GenBank/DDBJ whole genome shotgun (WGS) entry which is preliminary data.</text>
</comment>
<accession>A0A0J8Y3Q7</accession>
<dbReference type="InterPro" id="IPR002575">
    <property type="entry name" value="Aminoglycoside_PTrfase"/>
</dbReference>
<evidence type="ECO:0000313" key="3">
    <source>
        <dbReference type="Proteomes" id="UP000240481"/>
    </source>
</evidence>
<evidence type="ECO:0000313" key="2">
    <source>
        <dbReference type="EMBL" id="PSW26930.1"/>
    </source>
</evidence>
<dbReference type="Proteomes" id="UP000240481">
    <property type="component" value="Unassembled WGS sequence"/>
</dbReference>
<reference evidence="2 3" key="1">
    <citation type="submission" date="2018-01" db="EMBL/GenBank/DDBJ databases">
        <title>Whole genome sequencing of Histamine producing bacteria.</title>
        <authorList>
            <person name="Butler K."/>
        </authorList>
    </citation>
    <scope>NUCLEOTIDE SEQUENCE [LARGE SCALE GENOMIC DNA]</scope>
    <source>
        <strain evidence="2 3">DSM 24669</strain>
    </source>
</reference>
<feature type="domain" description="Aminoglycoside phosphotransferase" evidence="1">
    <location>
        <begin position="30"/>
        <end position="227"/>
    </location>
</feature>
<protein>
    <recommendedName>
        <fullName evidence="1">Aminoglycoside phosphotransferase domain-containing protein</fullName>
    </recommendedName>
</protein>
<dbReference type="RefSeq" id="WP_048897091.1">
    <property type="nucleotide sequence ID" value="NZ_AP024852.1"/>
</dbReference>
<organism evidence="2 3">
    <name type="scientific">Photobacterium swingsii</name>
    <dbReference type="NCBI Taxonomy" id="680026"/>
    <lineage>
        <taxon>Bacteria</taxon>
        <taxon>Pseudomonadati</taxon>
        <taxon>Pseudomonadota</taxon>
        <taxon>Gammaproteobacteria</taxon>
        <taxon>Vibrionales</taxon>
        <taxon>Vibrionaceae</taxon>
        <taxon>Photobacterium</taxon>
    </lineage>
</organism>